<evidence type="ECO:0000259" key="4">
    <source>
        <dbReference type="PROSITE" id="PS51841"/>
    </source>
</evidence>
<dbReference type="Pfam" id="PF10009">
    <property type="entry name" value="DUF2252"/>
    <property type="match status" value="1"/>
</dbReference>
<dbReference type="PROSITE" id="PS51841">
    <property type="entry name" value="LTD"/>
    <property type="match status" value="1"/>
</dbReference>
<feature type="region of interest" description="Disordered" evidence="1">
    <location>
        <begin position="1417"/>
        <end position="1447"/>
    </location>
</feature>
<dbReference type="RefSeq" id="WP_282907197.1">
    <property type="nucleotide sequence ID" value="NZ_JAGRPV010000001.1"/>
</dbReference>
<dbReference type="Gene3D" id="2.60.40.1080">
    <property type="match status" value="1"/>
</dbReference>
<dbReference type="SUPFAM" id="SSF50969">
    <property type="entry name" value="YVTN repeat-like/Quinoprotein amine dehydrogenase"/>
    <property type="match status" value="1"/>
</dbReference>
<evidence type="ECO:0000256" key="1">
    <source>
        <dbReference type="SAM" id="MobiDB-lite"/>
    </source>
</evidence>
<feature type="compositionally biased region" description="Basic and acidic residues" evidence="1">
    <location>
        <begin position="1430"/>
        <end position="1446"/>
    </location>
</feature>
<dbReference type="InterPro" id="IPR025883">
    <property type="entry name" value="Cadherin-like_domain"/>
</dbReference>
<dbReference type="NCBIfam" id="NF038117">
    <property type="entry name" value="choice_anch_I"/>
    <property type="match status" value="1"/>
</dbReference>
<dbReference type="SUPFAM" id="SSF49313">
    <property type="entry name" value="Cadherin-like"/>
    <property type="match status" value="1"/>
</dbReference>
<evidence type="ECO:0000259" key="3">
    <source>
        <dbReference type="PROSITE" id="PS51272"/>
    </source>
</evidence>
<gene>
    <name evidence="5" type="ORF">KB449_04355</name>
</gene>
<dbReference type="InterPro" id="IPR015919">
    <property type="entry name" value="Cadherin-like_sf"/>
</dbReference>
<dbReference type="Pfam" id="PF00932">
    <property type="entry name" value="LTD"/>
    <property type="match status" value="1"/>
</dbReference>
<dbReference type="SMART" id="SM00635">
    <property type="entry name" value="BID_2"/>
    <property type="match status" value="1"/>
</dbReference>
<proteinExistence type="predicted"/>
<evidence type="ECO:0000313" key="6">
    <source>
        <dbReference type="Proteomes" id="UP001161691"/>
    </source>
</evidence>
<dbReference type="InterPro" id="IPR055188">
    <property type="entry name" value="Choice_anch_I"/>
</dbReference>
<feature type="domain" description="LTD" evidence="4">
    <location>
        <begin position="44"/>
        <end position="215"/>
    </location>
</feature>
<feature type="compositionally biased region" description="Pro residues" evidence="1">
    <location>
        <begin position="1629"/>
        <end position="1639"/>
    </location>
</feature>
<organism evidence="5 6">
    <name type="scientific">Cohnella hashimotonis</name>
    <dbReference type="NCBI Taxonomy" id="2826895"/>
    <lineage>
        <taxon>Bacteria</taxon>
        <taxon>Bacillati</taxon>
        <taxon>Bacillota</taxon>
        <taxon>Bacilli</taxon>
        <taxon>Bacillales</taxon>
        <taxon>Paenibacillaceae</taxon>
        <taxon>Cohnella</taxon>
    </lineage>
</organism>
<feature type="domain" description="SLH" evidence="3">
    <location>
        <begin position="1968"/>
        <end position="2030"/>
    </location>
</feature>
<feature type="domain" description="SLH" evidence="3">
    <location>
        <begin position="1839"/>
        <end position="1902"/>
    </location>
</feature>
<keyword evidence="6" id="KW-1185">Reference proteome</keyword>
<dbReference type="Pfam" id="PF02368">
    <property type="entry name" value="Big_2"/>
    <property type="match status" value="1"/>
</dbReference>
<dbReference type="InterPro" id="IPR003343">
    <property type="entry name" value="Big_2"/>
</dbReference>
<feature type="chain" id="PRO_5045801269" evidence="2">
    <location>
        <begin position="32"/>
        <end position="2030"/>
    </location>
</feature>
<dbReference type="Pfam" id="PF05345">
    <property type="entry name" value="He_PIG"/>
    <property type="match status" value="1"/>
</dbReference>
<dbReference type="Pfam" id="PF22494">
    <property type="entry name" value="choice_anch_I"/>
    <property type="match status" value="1"/>
</dbReference>
<dbReference type="InterPro" id="IPR001322">
    <property type="entry name" value="Lamin_tail_dom"/>
</dbReference>
<dbReference type="InterPro" id="IPR013783">
    <property type="entry name" value="Ig-like_fold"/>
</dbReference>
<feature type="signal peptide" evidence="2">
    <location>
        <begin position="1"/>
        <end position="31"/>
    </location>
</feature>
<evidence type="ECO:0000256" key="2">
    <source>
        <dbReference type="SAM" id="SignalP"/>
    </source>
</evidence>
<accession>A0ABT6TBG5</accession>
<dbReference type="SUPFAM" id="SSF49373">
    <property type="entry name" value="Invasin/intimin cell-adhesion fragments"/>
    <property type="match status" value="1"/>
</dbReference>
<dbReference type="Proteomes" id="UP001161691">
    <property type="component" value="Unassembled WGS sequence"/>
</dbReference>
<dbReference type="InterPro" id="IPR011044">
    <property type="entry name" value="Quino_amine_DH_bsu"/>
</dbReference>
<feature type="domain" description="SLH" evidence="3">
    <location>
        <begin position="1903"/>
        <end position="1965"/>
    </location>
</feature>
<dbReference type="Pfam" id="PF12733">
    <property type="entry name" value="Cadherin-like"/>
    <property type="match status" value="1"/>
</dbReference>
<dbReference type="InterPro" id="IPR052956">
    <property type="entry name" value="Mesenchyme-surface_protein"/>
</dbReference>
<keyword evidence="2" id="KW-0732">Signal</keyword>
<dbReference type="EMBL" id="JAGRPV010000001">
    <property type="protein sequence ID" value="MDI4644177.1"/>
    <property type="molecule type" value="Genomic_DNA"/>
</dbReference>
<dbReference type="PANTHER" id="PTHR46928:SF1">
    <property type="entry name" value="MESENCHYME-SPECIFIC CELL SURFACE GLYCOPROTEIN"/>
    <property type="match status" value="1"/>
</dbReference>
<reference evidence="5" key="1">
    <citation type="submission" date="2023-04" db="EMBL/GenBank/DDBJ databases">
        <title>Comparative genomic analysis of Cohnella hashimotonis sp. nov., isolated from the International Space Station.</title>
        <authorList>
            <person name="Venkateswaran K."/>
            <person name="Simpson A."/>
        </authorList>
    </citation>
    <scope>NUCLEOTIDE SEQUENCE</scope>
    <source>
        <strain evidence="5">F6_2S_P_1</strain>
    </source>
</reference>
<dbReference type="InterPro" id="IPR008964">
    <property type="entry name" value="Invasin/intimin_cell_adhesion"/>
</dbReference>
<dbReference type="PROSITE" id="PS51272">
    <property type="entry name" value="SLH"/>
    <property type="match status" value="3"/>
</dbReference>
<name>A0ABT6TBG5_9BACL</name>
<dbReference type="Gene3D" id="2.60.40.10">
    <property type="entry name" value="Immunoglobulins"/>
    <property type="match status" value="1"/>
</dbReference>
<dbReference type="InterPro" id="IPR018721">
    <property type="entry name" value="DUF2252"/>
</dbReference>
<evidence type="ECO:0000313" key="5">
    <source>
        <dbReference type="EMBL" id="MDI4644177.1"/>
    </source>
</evidence>
<sequence length="2030" mass="211491">MIRRTFSKIVSALIAVEMVFGLMFAGGPAFAAATTPGTPYKADGSYDVTVPHVFVNQVFGSGLSSATGTFVSNGFIELYNPTSGDVDLGGWSLQYADCAKPTDVCKTTGASGAWDKLDLQGTIKAHSSFLIKANPTGDTTYNLDLTNKGDQVWNRSIHSKGVKVVLMSNRTLLEESNKNPFATKPEGYVDMVGTVGNDAGSKIDGYETTSLTYTTGTSKKKAAIRLSLSDTDDTGKDFGIIDYDSASAQDRAAKGPRDGNDGVWGVEPLGLTNASLPTGLVGSPYAVTLAAYGGVKPYTFTATGLPSGLTLNAATGVISGTPAPDAQGTASVSLTVQDNAQPAASVSTILSLVIAPAAVTGAERAALLKQSIQANNTNFNDPVMKAGKYVLQAASGFNFYRGNPNLFFNDLDALIAVPDAWKQWDLNTWIQGDAHLQNVGTFENVGGEAQFSLNDFDASYAGPFYLDLLRMVPSIYLERDQGASAAERNLSDGDIAGIAADFLDEYRDTLLDIRNSVIDTTYTLTSDHLDGFTKTMLDKMATTTRKQQLDKAAPVGGNGQRAFKSDAKYVVMTETEKNAFLASWQEYLNSIQSFAADKTAENPDYFKVKDVVYRVNQGNASIGSIRYNAVIEGASSGPDDDILMDIKQEAMPVYLQSLGMDLTDYVKQFGDNHGKRATEAYRKLTQNPDPFAGWMQLGGNSFVVRPIAVSKGDYTDMSGAFASGNDLDNYLKYSAQALALGHARATAGFAGSFAAALADDAAWSAFKLTLMNAAETYYRQVVADYGSVKSDMNGGALLDVKHLQALTVSGGTLSPAFGAFDARGAYGDTAPARSYSVSVAEGASSITVQAAAADSLAGVDVAGTSGTGTASKTIEVVAGMSPVEVKVTARDGSTMTYSLAVKLPAEPESPTYTIGELSNLTMKPLTIGYAAAAQETKKVTLTRTGTGDLTNLAAQLSGTNAGSFTVAQPALTTLDNTAAATTFSVQAKDGLIAGTYTATVTVTADKMTPVTFTVTQVVNVAESSTGPAMTDKIVVEKLGSFIADSPNDDGGVAEIVKYNKDNGRFYLVDGAGNPPTLKIVALGDGTSPKLVETVRVNELAEKDGFVYGDLTSVDINTTAKRVAISVQEKDPMKAGKILVLDYDGKLIREYEAGVQPDMIKSTADGRYILTADEGEPRTKGLDPEGSVTIVDTSTNTVKHAKFDDPTVIGDGVQIRGAGDATTGQITSSGSKADAVRDLEPEYIALSIDEKTAYVSLQENNAVAAIDVASGKVLWVKGLGLKDLNDPSNKLDLVKDGRIQLENVPFYGVYMPDGIASFRVGNKTYLVTGNEGDATEWDGRINSSSVKKMKSSLTPGSAAAEFIKNTTRYDSVEVMSDMGTDSLYMYGGRSISIRDADTLGLVWDSGSDFERVTAQRLPEHFNASHSSSKAGVDERSAKKGPEPEDVKTGVVGTHTLAFAGFERIGGVITYDVTKPESPQFLNYVNTRDFSAGKGENVDSGPEGLEFIQASDSPTGYPLLLVANEVGGTVSVLQLKVSKVSLDRSSLSLTAGGSAGKLAATAVGPDGQTVAVTWSSSNPGIATVSADGAVAPLNAGSATVTATTADGYAIAQAAVTVVTGGGPSASTPTPSATPSPTPSATPTPTAAPGTEVEQFGDVTLETTGSKAVLKATTTTGTDGSAKAELAIPSTALAKIADGSVRSLTVDTGTGSLTLDAAAIKALSAAAGGGEVKLAIERLDGTSVAAKLPAAQQQAVKDAIGDRPVFDLTVTTASGKLSAFGGGKLKIEVPYTIKAGETAEALIVHYIAEDGHIETLPGGVYDAASGTLSFSTPHLSMYGIGYSLKTFGDAQNSFAKTAIGYLAARGIIAGVGSDSFAPKRSVTRGDLALMLARMAGVDLSKYNAAGAGFGDVRSADYFGSAVAWAASENIVAGTAAGKFEPRAEVTRDQLAVMLVKYAAAMNYTLPSQQEAVAFADAKAIPAYAANAVSVVQRAGIVGGKPRGDGAVYYAPKDKATREEIAKMLAGLMQRMEG</sequence>
<feature type="region of interest" description="Disordered" evidence="1">
    <location>
        <begin position="1619"/>
        <end position="1648"/>
    </location>
</feature>
<protein>
    <submittedName>
        <fullName evidence="5">Choice-of-anchor I family protein</fullName>
    </submittedName>
</protein>
<dbReference type="Pfam" id="PF00395">
    <property type="entry name" value="SLH"/>
    <property type="match status" value="3"/>
</dbReference>
<dbReference type="InterPro" id="IPR001119">
    <property type="entry name" value="SLH_dom"/>
</dbReference>
<dbReference type="PANTHER" id="PTHR46928">
    <property type="entry name" value="MESENCHYME-SPECIFIC CELL SURFACE GLYCOPROTEIN"/>
    <property type="match status" value="1"/>
</dbReference>
<comment type="caution">
    <text evidence="5">The sequence shown here is derived from an EMBL/GenBank/DDBJ whole genome shotgun (WGS) entry which is preliminary data.</text>
</comment>